<feature type="chain" id="PRO_5045959577" evidence="2">
    <location>
        <begin position="38"/>
        <end position="352"/>
    </location>
</feature>
<dbReference type="RefSeq" id="WP_306000096.1">
    <property type="nucleotide sequence ID" value="NZ_JASNFN010000013.1"/>
</dbReference>
<evidence type="ECO:0000256" key="1">
    <source>
        <dbReference type="SAM" id="Phobius"/>
    </source>
</evidence>
<keyword evidence="1" id="KW-0812">Transmembrane</keyword>
<proteinExistence type="predicted"/>
<sequence>MPEQAVPVPDRARRCRLVVASTLVGGAVVLAPAPALAEAPPPAPAPEVRCAITDPRLAELSGLVVVGEQMLALNDGGEQVTVHGLDSSCAVVDVQTGEVDPFDPEDLGVAPDGSVWVADIGDNGSVRPTVALHVLRPDGTTALHRLTYPDGAHDAEALLLAPDGTPYVVTKEVLGASGVYRPAAALVDGGTVPMERVGSVNVTLTGTPGGPVGRAGQLLITGGAVAADGSALALRTYTDAYVWPLTGSDVVGALAGEPVRVALPESPQGEAISFTADNQALVVASEGLPSAVTVVPVPARAAASGPAPAEVPLPSFAELTTGSDRSPIAAALIAATVATVVVWLTGRLRRRP</sequence>
<comment type="caution">
    <text evidence="3">The sequence shown here is derived from an EMBL/GenBank/DDBJ whole genome shotgun (WGS) entry which is preliminary data.</text>
</comment>
<protein>
    <submittedName>
        <fullName evidence="3">Uncharacterized protein</fullName>
    </submittedName>
</protein>
<keyword evidence="1" id="KW-0472">Membrane</keyword>
<keyword evidence="2" id="KW-0732">Signal</keyword>
<keyword evidence="1" id="KW-1133">Transmembrane helix</keyword>
<dbReference type="Proteomes" id="UP001233673">
    <property type="component" value="Unassembled WGS sequence"/>
</dbReference>
<dbReference type="SUPFAM" id="SSF101898">
    <property type="entry name" value="NHL repeat"/>
    <property type="match status" value="1"/>
</dbReference>
<evidence type="ECO:0000313" key="4">
    <source>
        <dbReference type="Proteomes" id="UP001233673"/>
    </source>
</evidence>
<keyword evidence="4" id="KW-1185">Reference proteome</keyword>
<dbReference type="EMBL" id="JASNFN010000013">
    <property type="protein sequence ID" value="MDP5183471.1"/>
    <property type="molecule type" value="Genomic_DNA"/>
</dbReference>
<feature type="transmembrane region" description="Helical" evidence="1">
    <location>
        <begin position="328"/>
        <end position="346"/>
    </location>
</feature>
<evidence type="ECO:0000313" key="3">
    <source>
        <dbReference type="EMBL" id="MDP5183471.1"/>
    </source>
</evidence>
<gene>
    <name evidence="3" type="ORF">QOZ88_12570</name>
</gene>
<organism evidence="3 4">
    <name type="scientific">Blastococcus carthaginiensis</name>
    <dbReference type="NCBI Taxonomy" id="3050034"/>
    <lineage>
        <taxon>Bacteria</taxon>
        <taxon>Bacillati</taxon>
        <taxon>Actinomycetota</taxon>
        <taxon>Actinomycetes</taxon>
        <taxon>Geodermatophilales</taxon>
        <taxon>Geodermatophilaceae</taxon>
        <taxon>Blastococcus</taxon>
    </lineage>
</organism>
<reference evidence="4" key="1">
    <citation type="submission" date="2023-05" db="EMBL/GenBank/DDBJ databases">
        <title>Draft genome of Pseudofrankia sp. BMG5.37.</title>
        <authorList>
            <person name="Gtari M."/>
            <person name="Ghodhbane F."/>
            <person name="Sbissi I."/>
        </authorList>
    </citation>
    <scope>NUCLEOTIDE SEQUENCE [LARGE SCALE GENOMIC DNA]</scope>
    <source>
        <strain evidence="4">BMG 814</strain>
    </source>
</reference>
<feature type="signal peptide" evidence="2">
    <location>
        <begin position="1"/>
        <end position="37"/>
    </location>
</feature>
<evidence type="ECO:0000256" key="2">
    <source>
        <dbReference type="SAM" id="SignalP"/>
    </source>
</evidence>
<name>A0ABT9ID14_9ACTN</name>
<accession>A0ABT9ID14</accession>